<evidence type="ECO:0000256" key="5">
    <source>
        <dbReference type="ARBA" id="ARBA00023274"/>
    </source>
</evidence>
<keyword evidence="3 6" id="KW-0694">RNA-binding</keyword>
<proteinExistence type="inferred from homology"/>
<dbReference type="EMBL" id="OZ026884">
    <property type="protein sequence ID" value="CAL1240538.1"/>
    <property type="molecule type" value="Genomic_DNA"/>
</dbReference>
<name>A0ABM9NIT1_9GAMM</name>
<keyword evidence="5 6" id="KW-0687">Ribonucleoprotein</keyword>
<organism evidence="8 9">
    <name type="scientific">Candidatus Methylocalor cossyra</name>
    <dbReference type="NCBI Taxonomy" id="3108543"/>
    <lineage>
        <taxon>Bacteria</taxon>
        <taxon>Pseudomonadati</taxon>
        <taxon>Pseudomonadota</taxon>
        <taxon>Gammaproteobacteria</taxon>
        <taxon>Methylococcales</taxon>
        <taxon>Methylococcaceae</taxon>
        <taxon>Candidatus Methylocalor</taxon>
    </lineage>
</organism>
<dbReference type="Pfam" id="PF00829">
    <property type="entry name" value="Ribosomal_L21p"/>
    <property type="match status" value="1"/>
</dbReference>
<dbReference type="PANTHER" id="PTHR21349:SF0">
    <property type="entry name" value="LARGE RIBOSOMAL SUBUNIT PROTEIN BL21M"/>
    <property type="match status" value="1"/>
</dbReference>
<protein>
    <recommendedName>
        <fullName evidence="6">Large ribosomal subunit protein bL21</fullName>
    </recommendedName>
</protein>
<dbReference type="PROSITE" id="PS01169">
    <property type="entry name" value="RIBOSOMAL_L21"/>
    <property type="match status" value="1"/>
</dbReference>
<evidence type="ECO:0000313" key="9">
    <source>
        <dbReference type="Proteomes" id="UP001497493"/>
    </source>
</evidence>
<dbReference type="RefSeq" id="WP_348757132.1">
    <property type="nucleotide sequence ID" value="NZ_OZ026884.1"/>
</dbReference>
<comment type="subunit">
    <text evidence="6">Part of the 50S ribosomal subunit. Contacts protein L20.</text>
</comment>
<keyword evidence="9" id="KW-1185">Reference proteome</keyword>
<dbReference type="InterPro" id="IPR001787">
    <property type="entry name" value="Ribosomal_bL21"/>
</dbReference>
<keyword evidence="4 6" id="KW-0689">Ribosomal protein</keyword>
<evidence type="ECO:0000313" key="8">
    <source>
        <dbReference type="EMBL" id="CAL1240538.1"/>
    </source>
</evidence>
<comment type="similarity">
    <text evidence="1 6 7">Belongs to the bacterial ribosomal protein bL21 family.</text>
</comment>
<keyword evidence="2 6" id="KW-0699">rRNA-binding</keyword>
<dbReference type="InterPro" id="IPR028909">
    <property type="entry name" value="bL21-like"/>
</dbReference>
<dbReference type="SUPFAM" id="SSF141091">
    <property type="entry name" value="L21p-like"/>
    <property type="match status" value="1"/>
</dbReference>
<dbReference type="Proteomes" id="UP001497493">
    <property type="component" value="Chromosome"/>
</dbReference>
<dbReference type="PANTHER" id="PTHR21349">
    <property type="entry name" value="50S RIBOSOMAL PROTEIN L21"/>
    <property type="match status" value="1"/>
</dbReference>
<dbReference type="InterPro" id="IPR018258">
    <property type="entry name" value="Ribosomal_bL21_CS"/>
</dbReference>
<dbReference type="HAMAP" id="MF_01363">
    <property type="entry name" value="Ribosomal_bL21"/>
    <property type="match status" value="1"/>
</dbReference>
<evidence type="ECO:0000256" key="2">
    <source>
        <dbReference type="ARBA" id="ARBA00022730"/>
    </source>
</evidence>
<comment type="function">
    <text evidence="6 7">This protein binds to 23S rRNA in the presence of protein L20.</text>
</comment>
<dbReference type="InterPro" id="IPR036164">
    <property type="entry name" value="bL21-like_sf"/>
</dbReference>
<reference evidence="8 9" key="1">
    <citation type="submission" date="2024-04" db="EMBL/GenBank/DDBJ databases">
        <authorList>
            <person name="Cremers G."/>
        </authorList>
    </citation>
    <scope>NUCLEOTIDE SEQUENCE [LARGE SCALE GENOMIC DNA]</scope>
    <source>
        <strain evidence="8">MeCH1-AG</strain>
    </source>
</reference>
<accession>A0ABM9NIT1</accession>
<evidence type="ECO:0000256" key="4">
    <source>
        <dbReference type="ARBA" id="ARBA00022980"/>
    </source>
</evidence>
<dbReference type="NCBIfam" id="TIGR00061">
    <property type="entry name" value="L21"/>
    <property type="match status" value="1"/>
</dbReference>
<evidence type="ECO:0000256" key="1">
    <source>
        <dbReference type="ARBA" id="ARBA00008563"/>
    </source>
</evidence>
<sequence length="103" mass="11620">MYAVIMTGGKQYRVQQGQVLKIETLPTEVGQQVEFDRVLLVQSDAGLKVGQPFLEGGKVTATVKGHGRHPKIKIIKFRRRKHHMKRAGHRQNYTEIQITGISA</sequence>
<evidence type="ECO:0000256" key="6">
    <source>
        <dbReference type="HAMAP-Rule" id="MF_01363"/>
    </source>
</evidence>
<evidence type="ECO:0000256" key="7">
    <source>
        <dbReference type="RuleBase" id="RU000562"/>
    </source>
</evidence>
<evidence type="ECO:0000256" key="3">
    <source>
        <dbReference type="ARBA" id="ARBA00022884"/>
    </source>
</evidence>
<gene>
    <name evidence="6 8" type="primary">rplU</name>
    <name evidence="8" type="ORF">MECH1_V1_1762</name>
</gene>